<proteinExistence type="predicted"/>
<name>A0ACA9L0A5_9GLOM</name>
<keyword evidence="2" id="KW-1185">Reference proteome</keyword>
<evidence type="ECO:0000313" key="2">
    <source>
        <dbReference type="Proteomes" id="UP000789702"/>
    </source>
</evidence>
<reference evidence="1" key="1">
    <citation type="submission" date="2021-06" db="EMBL/GenBank/DDBJ databases">
        <authorList>
            <person name="Kallberg Y."/>
            <person name="Tangrot J."/>
            <person name="Rosling A."/>
        </authorList>
    </citation>
    <scope>NUCLEOTIDE SEQUENCE</scope>
    <source>
        <strain evidence="1">IL203A</strain>
    </source>
</reference>
<protein>
    <submittedName>
        <fullName evidence="1">11999_t:CDS:1</fullName>
    </submittedName>
</protein>
<sequence>MAEPIISFHIYISLIITLLLSFTLLSLRPPTSGYLYLKLCLIASVYASIPLIFGSYYPCIDNLSIPVLTFTFLFKIMVWLKKTYKFVGKKKEEIEKIKFIPFWLTLFSWRRNDLSRHSQKNQKSQKSTTQTLLLTSQIVNSLLFLSILNFIPKLIIREIWAFVIEYLSPEVPERPYALRILDYFHTPSQISNITSPYMLFYCYLYGGFLYQNMDYLYHLFKVFAAILLWIIHRSHSSNYHMNMRSYSHPHQNSSYNITIIHMTFYLYSLLTTTPQLFNKPFLSQNPKDLWSKRWHQIYRSSFTELGYFPIINFFEKFNNSSLRVTLFDYINSAAKLLRRLGSLLGYKTFLRNKKIQRDIQSTTEIINQNDEFLKNDQIFKNNVSTFNTITYSEISRALAVIGSFLWSAILHEYLFIGLFGWNNSKGEHFSFFLVHAFIMIIWDLLSKLFNRFWKLYYHDYDYHDKIELKKTEKILFMIKKFLGFIIWNFILTLTLPLFIEPYIRLHHYYCVPHLGCQRKI</sequence>
<accession>A0ACA9L0A5</accession>
<gene>
    <name evidence="1" type="ORF">DHETER_LOCUS3064</name>
</gene>
<dbReference type="Proteomes" id="UP000789702">
    <property type="component" value="Unassembled WGS sequence"/>
</dbReference>
<dbReference type="EMBL" id="CAJVPU010002504">
    <property type="protein sequence ID" value="CAG8502327.1"/>
    <property type="molecule type" value="Genomic_DNA"/>
</dbReference>
<organism evidence="1 2">
    <name type="scientific">Dentiscutata heterogama</name>
    <dbReference type="NCBI Taxonomy" id="1316150"/>
    <lineage>
        <taxon>Eukaryota</taxon>
        <taxon>Fungi</taxon>
        <taxon>Fungi incertae sedis</taxon>
        <taxon>Mucoromycota</taxon>
        <taxon>Glomeromycotina</taxon>
        <taxon>Glomeromycetes</taxon>
        <taxon>Diversisporales</taxon>
        <taxon>Gigasporaceae</taxon>
        <taxon>Dentiscutata</taxon>
    </lineage>
</organism>
<evidence type="ECO:0000313" key="1">
    <source>
        <dbReference type="EMBL" id="CAG8502327.1"/>
    </source>
</evidence>
<comment type="caution">
    <text evidence="1">The sequence shown here is derived from an EMBL/GenBank/DDBJ whole genome shotgun (WGS) entry which is preliminary data.</text>
</comment>